<dbReference type="Proteomes" id="UP001569153">
    <property type="component" value="Unassembled WGS sequence"/>
</dbReference>
<feature type="transmembrane region" description="Helical" evidence="1">
    <location>
        <begin position="21"/>
        <end position="47"/>
    </location>
</feature>
<protein>
    <submittedName>
        <fullName evidence="2">Uncharacterized protein</fullName>
    </submittedName>
</protein>
<gene>
    <name evidence="2" type="ORF">ACED38_18445</name>
</gene>
<evidence type="ECO:0000313" key="2">
    <source>
        <dbReference type="EMBL" id="MEZ8196849.1"/>
    </source>
</evidence>
<dbReference type="RefSeq" id="WP_371731105.1">
    <property type="nucleotide sequence ID" value="NZ_JBGOOT010000026.1"/>
</dbReference>
<feature type="transmembrane region" description="Helical" evidence="1">
    <location>
        <begin position="131"/>
        <end position="149"/>
    </location>
</feature>
<feature type="transmembrane region" description="Helical" evidence="1">
    <location>
        <begin position="185"/>
        <end position="204"/>
    </location>
</feature>
<evidence type="ECO:0000313" key="3">
    <source>
        <dbReference type="Proteomes" id="UP001569153"/>
    </source>
</evidence>
<accession>A0ABV4MBF5</accession>
<comment type="caution">
    <text evidence="2">The sequence shown here is derived from an EMBL/GenBank/DDBJ whole genome shotgun (WGS) entry which is preliminary data.</text>
</comment>
<feature type="transmembrane region" description="Helical" evidence="1">
    <location>
        <begin position="161"/>
        <end position="179"/>
    </location>
</feature>
<name>A0ABV4MBF5_9VIBR</name>
<feature type="transmembrane region" description="Helical" evidence="1">
    <location>
        <begin position="101"/>
        <end position="119"/>
    </location>
</feature>
<keyword evidence="1" id="KW-0812">Transmembrane</keyword>
<keyword evidence="3" id="KW-1185">Reference proteome</keyword>
<dbReference type="EMBL" id="JBGOOT010000026">
    <property type="protein sequence ID" value="MEZ8196849.1"/>
    <property type="molecule type" value="Genomic_DNA"/>
</dbReference>
<keyword evidence="1" id="KW-1133">Transmembrane helix</keyword>
<feature type="transmembrane region" description="Helical" evidence="1">
    <location>
        <begin position="67"/>
        <end position="89"/>
    </location>
</feature>
<evidence type="ECO:0000256" key="1">
    <source>
        <dbReference type="SAM" id="Phobius"/>
    </source>
</evidence>
<sequence length="278" mass="30717">MFDKIKNIIASFFKVNFAIRFAILSFLGALGGSSYIGFISEFASYYYAWDLGFRIPAEGMTYLKLTVSALSFIAISLGVLVFSLVYFIGQLVLWYVYKSKFGINVLGVGVGVGIDFSDFLPALRIVTLKKILPIALIMSLISGVVGFVAPIYDETITINNYVLSLIAFVGMFFFIIILWNTKALLIFSGIFSLVVGVVIPNILFDSDTYAYLLRQLKYGGGIEVKISPSYSKSSESSESFKLLLRTSSSLILLNKTHEILEVPHTKINTISYGVAPKT</sequence>
<keyword evidence="1" id="KW-0472">Membrane</keyword>
<proteinExistence type="predicted"/>
<organism evidence="2 3">
    <name type="scientific">Vibrio cortegadensis</name>
    <dbReference type="NCBI Taxonomy" id="1328770"/>
    <lineage>
        <taxon>Bacteria</taxon>
        <taxon>Pseudomonadati</taxon>
        <taxon>Pseudomonadota</taxon>
        <taxon>Gammaproteobacteria</taxon>
        <taxon>Vibrionales</taxon>
        <taxon>Vibrionaceae</taxon>
        <taxon>Vibrio</taxon>
    </lineage>
</organism>
<reference evidence="2 3" key="1">
    <citation type="submission" date="2024-06" db="EMBL/GenBank/DDBJ databases">
        <authorList>
            <person name="Steensen K."/>
            <person name="Seneca J."/>
            <person name="Bartlau N."/>
            <person name="Yu A.X."/>
            <person name="Polz M.F."/>
        </authorList>
    </citation>
    <scope>NUCLEOTIDE SEQUENCE [LARGE SCALE GENOMIC DNA]</scope>
    <source>
        <strain evidence="2 3">FF146</strain>
    </source>
</reference>